<reference evidence="1" key="1">
    <citation type="submission" date="2019-01" db="EMBL/GenBank/DDBJ databases">
        <title>Colletotrichum abscissum LGMF1257.</title>
        <authorList>
            <person name="Baroncelli R."/>
        </authorList>
    </citation>
    <scope>NUCLEOTIDE SEQUENCE</scope>
    <source>
        <strain evidence="1">Ca142</strain>
    </source>
</reference>
<evidence type="ECO:0000313" key="1">
    <source>
        <dbReference type="EMBL" id="KAI3552172.1"/>
    </source>
</evidence>
<proteinExistence type="predicted"/>
<protein>
    <submittedName>
        <fullName evidence="1">Uncharacterized protein</fullName>
    </submittedName>
</protein>
<name>A0A9P9XFT3_9PEZI</name>
<dbReference type="Proteomes" id="UP001056436">
    <property type="component" value="Unassembled WGS sequence"/>
</dbReference>
<comment type="caution">
    <text evidence="1">The sequence shown here is derived from an EMBL/GenBank/DDBJ whole genome shotgun (WGS) entry which is preliminary data.</text>
</comment>
<accession>A0A9P9XFT3</accession>
<organism evidence="1 2">
    <name type="scientific">Colletotrichum abscissum</name>
    <dbReference type="NCBI Taxonomy" id="1671311"/>
    <lineage>
        <taxon>Eukaryota</taxon>
        <taxon>Fungi</taxon>
        <taxon>Dikarya</taxon>
        <taxon>Ascomycota</taxon>
        <taxon>Pezizomycotina</taxon>
        <taxon>Sordariomycetes</taxon>
        <taxon>Hypocreomycetidae</taxon>
        <taxon>Glomerellales</taxon>
        <taxon>Glomerellaceae</taxon>
        <taxon>Colletotrichum</taxon>
        <taxon>Colletotrichum acutatum species complex</taxon>
    </lineage>
</organism>
<dbReference type="AlphaFoldDB" id="A0A9P9XFT3"/>
<gene>
    <name evidence="1" type="ORF">CABS02_07073</name>
</gene>
<keyword evidence="2" id="KW-1185">Reference proteome</keyword>
<evidence type="ECO:0000313" key="2">
    <source>
        <dbReference type="Proteomes" id="UP001056436"/>
    </source>
</evidence>
<dbReference type="EMBL" id="SDAQ01000037">
    <property type="protein sequence ID" value="KAI3552172.1"/>
    <property type="molecule type" value="Genomic_DNA"/>
</dbReference>
<sequence length="165" mass="19203">MEKMMRIRFPIEMCLPHMIGTPYQQWVTFELHIVSDSPFEWQMTGTGENPETTAAHPYGLMGHNELGDPHWVEPTIARHRDPFGAFPLRYCLSIRTPHPWPEWWPSSETPRRSRIVRLSAASQRTDATNRLNRLARSREQTVADHTRCRPNRHVMPAYVYARGGA</sequence>